<sequence>MDGMVLMGLGSSPFNGSSFLLPPSEVNMDSVPSYYSNDNIPMSDKEPPQLLSSNFVQPEMPSESQGYAPMSDNGYPQDQFGMHSHSSLGPGFPIPEPPPYEHFKEYTWGVPKEFATILPQEDFNPSSILDSADEQFIFDNFLYNLQANPDYIFNPSLPTNMPAFPPPPDNSVNGLFKSMCVSHCPPGTILTSSPNQNHRELASSSQLPSQSSDEKSGSSTSQSVPAKRKQEGNDERSIRSPRPISPSMQLSNLSINSSGTSNNYLDNDNDESPGNTPSSSVNGSPSPRTPNRELAKNEEESGSASNLAETSSNENDNTTDDFAEIKSESKPTPQKSSRKPYKELLTEEEKRANHIASEQKRRNTIRAGFKELTDIIPTLKNVNNSKSTILFKAVDYIKYLERRNKNLKERAGLLEMRVEMEMRQGKRFHHNGFGPTMGFGHQRVGPMPISAGYGMMHNPMNGMNGMNSINGMGIPIGPGHPPPQTHVIPSSQMYFVSTGTESQQPMATHQQMIPSGSAVSSVNQTNNVFRNGMQIPQQPPHPTNNETNNNNGLVPGMKIPSDDDQEMMNHHHNGVDPGMVGAEHDGDTSMMVLNGNAPRVGVKCL</sequence>
<dbReference type="AlphaFoldDB" id="A0A9N8VA22"/>
<evidence type="ECO:0000313" key="8">
    <source>
        <dbReference type="EMBL" id="CAG8448352.1"/>
    </source>
</evidence>
<feature type="compositionally biased region" description="Polar residues" evidence="6">
    <location>
        <begin position="248"/>
        <end position="286"/>
    </location>
</feature>
<evidence type="ECO:0000256" key="2">
    <source>
        <dbReference type="ARBA" id="ARBA00023015"/>
    </source>
</evidence>
<dbReference type="GO" id="GO:0000981">
    <property type="term" value="F:DNA-binding transcription factor activity, RNA polymerase II-specific"/>
    <property type="evidence" value="ECO:0007669"/>
    <property type="project" value="TreeGrafter"/>
</dbReference>
<comment type="caution">
    <text evidence="8">The sequence shown here is derived from an EMBL/GenBank/DDBJ whole genome shotgun (WGS) entry which is preliminary data.</text>
</comment>
<dbReference type="InterPro" id="IPR011598">
    <property type="entry name" value="bHLH_dom"/>
</dbReference>
<evidence type="ECO:0000256" key="6">
    <source>
        <dbReference type="SAM" id="MobiDB-lite"/>
    </source>
</evidence>
<keyword evidence="4" id="KW-0804">Transcription</keyword>
<feature type="compositionally biased region" description="Basic and acidic residues" evidence="6">
    <location>
        <begin position="290"/>
        <end position="299"/>
    </location>
</feature>
<dbReference type="PROSITE" id="PS50888">
    <property type="entry name" value="BHLH"/>
    <property type="match status" value="1"/>
</dbReference>
<dbReference type="Proteomes" id="UP000789342">
    <property type="component" value="Unassembled WGS sequence"/>
</dbReference>
<comment type="subcellular location">
    <subcellularLocation>
        <location evidence="1">Nucleus</location>
    </subcellularLocation>
</comment>
<evidence type="ECO:0000259" key="7">
    <source>
        <dbReference type="PROSITE" id="PS50888"/>
    </source>
</evidence>
<evidence type="ECO:0000256" key="5">
    <source>
        <dbReference type="ARBA" id="ARBA00023242"/>
    </source>
</evidence>
<feature type="region of interest" description="Disordered" evidence="6">
    <location>
        <begin position="190"/>
        <end position="342"/>
    </location>
</feature>
<dbReference type="CDD" id="cd11404">
    <property type="entry name" value="bHLHzip_Mlx_like"/>
    <property type="match status" value="1"/>
</dbReference>
<dbReference type="PANTHER" id="PTHR15741:SF27">
    <property type="entry name" value="TRANSCRIPTION FACTOR AP-4"/>
    <property type="match status" value="1"/>
</dbReference>
<accession>A0A9N8VA22</accession>
<proteinExistence type="predicted"/>
<keyword evidence="5" id="KW-0539">Nucleus</keyword>
<name>A0A9N8VA22_9GLOM</name>
<evidence type="ECO:0000256" key="1">
    <source>
        <dbReference type="ARBA" id="ARBA00004123"/>
    </source>
</evidence>
<keyword evidence="9" id="KW-1185">Reference proteome</keyword>
<feature type="domain" description="BHLH" evidence="7">
    <location>
        <begin position="349"/>
        <end position="400"/>
    </location>
</feature>
<dbReference type="Gene3D" id="4.10.280.10">
    <property type="entry name" value="Helix-loop-helix DNA-binding domain"/>
    <property type="match status" value="1"/>
</dbReference>
<reference evidence="8" key="1">
    <citation type="submission" date="2021-06" db="EMBL/GenBank/DDBJ databases">
        <authorList>
            <person name="Kallberg Y."/>
            <person name="Tangrot J."/>
            <person name="Rosling A."/>
        </authorList>
    </citation>
    <scope>NUCLEOTIDE SEQUENCE</scope>
    <source>
        <strain evidence="8">CL551</strain>
    </source>
</reference>
<dbReference type="EMBL" id="CAJVPV010000244">
    <property type="protein sequence ID" value="CAG8448352.1"/>
    <property type="molecule type" value="Genomic_DNA"/>
</dbReference>
<feature type="compositionally biased region" description="Basic and acidic residues" evidence="6">
    <location>
        <begin position="228"/>
        <end position="238"/>
    </location>
</feature>
<dbReference type="GO" id="GO:0046983">
    <property type="term" value="F:protein dimerization activity"/>
    <property type="evidence" value="ECO:0007669"/>
    <property type="project" value="InterPro"/>
</dbReference>
<dbReference type="InterPro" id="IPR052207">
    <property type="entry name" value="Max-like/E-box_TFs"/>
</dbReference>
<dbReference type="SMART" id="SM00353">
    <property type="entry name" value="HLH"/>
    <property type="match status" value="1"/>
</dbReference>
<protein>
    <submittedName>
        <fullName evidence="8">159_t:CDS:1</fullName>
    </submittedName>
</protein>
<dbReference type="GO" id="GO:0000978">
    <property type="term" value="F:RNA polymerase II cis-regulatory region sequence-specific DNA binding"/>
    <property type="evidence" value="ECO:0007669"/>
    <property type="project" value="TreeGrafter"/>
</dbReference>
<feature type="compositionally biased region" description="Polar residues" evidence="6">
    <location>
        <begin position="302"/>
        <end position="316"/>
    </location>
</feature>
<keyword evidence="3" id="KW-0238">DNA-binding</keyword>
<evidence type="ECO:0000256" key="3">
    <source>
        <dbReference type="ARBA" id="ARBA00023125"/>
    </source>
</evidence>
<gene>
    <name evidence="8" type="ORF">AMORRO_LOCUS762</name>
</gene>
<dbReference type="Pfam" id="PF00010">
    <property type="entry name" value="HLH"/>
    <property type="match status" value="1"/>
</dbReference>
<organism evidence="8 9">
    <name type="scientific">Acaulospora morrowiae</name>
    <dbReference type="NCBI Taxonomy" id="94023"/>
    <lineage>
        <taxon>Eukaryota</taxon>
        <taxon>Fungi</taxon>
        <taxon>Fungi incertae sedis</taxon>
        <taxon>Mucoromycota</taxon>
        <taxon>Glomeromycotina</taxon>
        <taxon>Glomeromycetes</taxon>
        <taxon>Diversisporales</taxon>
        <taxon>Acaulosporaceae</taxon>
        <taxon>Acaulospora</taxon>
    </lineage>
</organism>
<dbReference type="PANTHER" id="PTHR15741">
    <property type="entry name" value="BASIC HELIX-LOOP-HELIX ZIP TRANSCRIPTION FACTOR"/>
    <property type="match status" value="1"/>
</dbReference>
<evidence type="ECO:0000256" key="4">
    <source>
        <dbReference type="ARBA" id="ARBA00023163"/>
    </source>
</evidence>
<dbReference type="OrthoDB" id="5778525at2759"/>
<dbReference type="InterPro" id="IPR036638">
    <property type="entry name" value="HLH_DNA-bd_sf"/>
</dbReference>
<keyword evidence="2" id="KW-0805">Transcription regulation</keyword>
<evidence type="ECO:0000313" key="9">
    <source>
        <dbReference type="Proteomes" id="UP000789342"/>
    </source>
</evidence>
<dbReference type="GO" id="GO:0005634">
    <property type="term" value="C:nucleus"/>
    <property type="evidence" value="ECO:0007669"/>
    <property type="project" value="UniProtKB-SubCell"/>
</dbReference>
<dbReference type="SUPFAM" id="SSF47459">
    <property type="entry name" value="HLH, helix-loop-helix DNA-binding domain"/>
    <property type="match status" value="1"/>
</dbReference>